<accession>A0A2S8FX69</accession>
<protein>
    <recommendedName>
        <fullName evidence="4">Carboxypeptidase regulatory-like domain-containing protein</fullName>
    </recommendedName>
</protein>
<dbReference type="SUPFAM" id="SSF49373">
    <property type="entry name" value="Invasin/intimin cell-adhesion fragments"/>
    <property type="match status" value="1"/>
</dbReference>
<dbReference type="InterPro" id="IPR008964">
    <property type="entry name" value="Invasin/intimin_cell_adhesion"/>
</dbReference>
<dbReference type="Gene3D" id="2.60.40.10">
    <property type="entry name" value="Immunoglobulins"/>
    <property type="match status" value="1"/>
</dbReference>
<dbReference type="EMBL" id="PUIA01000017">
    <property type="protein sequence ID" value="PQO36768.1"/>
    <property type="molecule type" value="Genomic_DNA"/>
</dbReference>
<sequence>MKHGKCNLNHSNLHRTNDPAEKLMSTRCVTERQPKYLSGLATLLATFLVLFIGGCSNSSDVQPVSGTVTLDGQPLAGVMVRFTPQTGEKRTTSLGKTDEQGRYELRYTSQQQGALIGIHKVQVVNIDGLPEPGMPKAQKVPKQYDVQSELTAEVTPSENIFNFELTSKK</sequence>
<keyword evidence="1" id="KW-0812">Transmembrane</keyword>
<organism evidence="2 3">
    <name type="scientific">Blastopirellula marina</name>
    <dbReference type="NCBI Taxonomy" id="124"/>
    <lineage>
        <taxon>Bacteria</taxon>
        <taxon>Pseudomonadati</taxon>
        <taxon>Planctomycetota</taxon>
        <taxon>Planctomycetia</taxon>
        <taxon>Pirellulales</taxon>
        <taxon>Pirellulaceae</taxon>
        <taxon>Blastopirellula</taxon>
    </lineage>
</organism>
<dbReference type="Proteomes" id="UP000240009">
    <property type="component" value="Unassembled WGS sequence"/>
</dbReference>
<reference evidence="2 3" key="1">
    <citation type="submission" date="2018-02" db="EMBL/GenBank/DDBJ databases">
        <title>Comparative genomes isolates from brazilian mangrove.</title>
        <authorList>
            <person name="Araujo J.E."/>
            <person name="Taketani R.G."/>
            <person name="Silva M.C.P."/>
            <person name="Loureco M.V."/>
            <person name="Andreote F.D."/>
        </authorList>
    </citation>
    <scope>NUCLEOTIDE SEQUENCE [LARGE SCALE GENOMIC DNA]</scope>
    <source>
        <strain evidence="2 3">HEX-2 MGV</strain>
    </source>
</reference>
<evidence type="ECO:0000313" key="3">
    <source>
        <dbReference type="Proteomes" id="UP000240009"/>
    </source>
</evidence>
<gene>
    <name evidence="2" type="ORF">C5Y96_06265</name>
</gene>
<proteinExistence type="predicted"/>
<evidence type="ECO:0008006" key="4">
    <source>
        <dbReference type="Google" id="ProtNLM"/>
    </source>
</evidence>
<evidence type="ECO:0000313" key="2">
    <source>
        <dbReference type="EMBL" id="PQO36768.1"/>
    </source>
</evidence>
<comment type="caution">
    <text evidence="2">The sequence shown here is derived from an EMBL/GenBank/DDBJ whole genome shotgun (WGS) entry which is preliminary data.</text>
</comment>
<dbReference type="InterPro" id="IPR013783">
    <property type="entry name" value="Ig-like_fold"/>
</dbReference>
<name>A0A2S8FX69_9BACT</name>
<evidence type="ECO:0000256" key="1">
    <source>
        <dbReference type="SAM" id="Phobius"/>
    </source>
</evidence>
<keyword evidence="1" id="KW-1133">Transmembrane helix</keyword>
<dbReference type="AlphaFoldDB" id="A0A2S8FX69"/>
<feature type="transmembrane region" description="Helical" evidence="1">
    <location>
        <begin position="36"/>
        <end position="54"/>
    </location>
</feature>
<keyword evidence="1" id="KW-0472">Membrane</keyword>